<reference evidence="2 3" key="1">
    <citation type="submission" date="2019-03" db="EMBL/GenBank/DDBJ databases">
        <title>Genomic Encyclopedia of Archaeal and Bacterial Type Strains, Phase II (KMG-II): from individual species to whole genera.</title>
        <authorList>
            <person name="Goeker M."/>
        </authorList>
    </citation>
    <scope>NUCLEOTIDE SEQUENCE [LARGE SCALE GENOMIC DNA]</scope>
    <source>
        <strain evidence="2 3">RL-C</strain>
    </source>
</reference>
<accession>A0A4R2EAZ7</accession>
<gene>
    <name evidence="2" type="ORF">CLV25_11150</name>
</gene>
<organism evidence="2 3">
    <name type="scientific">Acetobacteroides hydrogenigenes</name>
    <dbReference type="NCBI Taxonomy" id="979970"/>
    <lineage>
        <taxon>Bacteria</taxon>
        <taxon>Pseudomonadati</taxon>
        <taxon>Bacteroidota</taxon>
        <taxon>Bacteroidia</taxon>
        <taxon>Bacteroidales</taxon>
        <taxon>Rikenellaceae</taxon>
        <taxon>Acetobacteroides</taxon>
    </lineage>
</organism>
<sequence length="250" mass="29019">MDKFKIMESRSKTVVYPAIGEVFYVRKKGVRRVSIVLKPFKGVVVTMPFNIKLDDAERFVLQKTEWIEMAKAKMANLETRKTVFNESTSFRTKKRILTFARHSSENSVVSCRILQNEIRISVPEGVETEHATVQELTVKAIERAWTMEAKELLPLRVFQLASECGFRFGNVAVKKIKSRWGSCSYQNNINLSVYLMQLPDYLIDYVILHELCHTVEKNHGPKFWALLDKHTSAKAKLLAKEMKKYSTRYF</sequence>
<dbReference type="InterPro" id="IPR053136">
    <property type="entry name" value="UTP_pyrophosphatase-like"/>
</dbReference>
<feature type="domain" description="YgjP-like metallopeptidase" evidence="1">
    <location>
        <begin position="31"/>
        <end position="233"/>
    </location>
</feature>
<evidence type="ECO:0000259" key="1">
    <source>
        <dbReference type="Pfam" id="PF01863"/>
    </source>
</evidence>
<dbReference type="OrthoDB" id="9811177at2"/>
<dbReference type="EMBL" id="SLWB01000011">
    <property type="protein sequence ID" value="TCN65371.1"/>
    <property type="molecule type" value="Genomic_DNA"/>
</dbReference>
<dbReference type="PANTHER" id="PTHR30399:SF1">
    <property type="entry name" value="UTP PYROPHOSPHATASE"/>
    <property type="match status" value="1"/>
</dbReference>
<dbReference type="Gene3D" id="3.30.2010.10">
    <property type="entry name" value="Metalloproteases ('zincins'), catalytic domain"/>
    <property type="match status" value="1"/>
</dbReference>
<evidence type="ECO:0000313" key="3">
    <source>
        <dbReference type="Proteomes" id="UP000294830"/>
    </source>
</evidence>
<dbReference type="InterPro" id="IPR002725">
    <property type="entry name" value="YgjP-like_metallopeptidase"/>
</dbReference>
<dbReference type="PANTHER" id="PTHR30399">
    <property type="entry name" value="UNCHARACTERIZED PROTEIN YGJP"/>
    <property type="match status" value="1"/>
</dbReference>
<dbReference type="Proteomes" id="UP000294830">
    <property type="component" value="Unassembled WGS sequence"/>
</dbReference>
<evidence type="ECO:0000313" key="2">
    <source>
        <dbReference type="EMBL" id="TCN65371.1"/>
    </source>
</evidence>
<protein>
    <recommendedName>
        <fullName evidence="1">YgjP-like metallopeptidase domain-containing protein</fullName>
    </recommendedName>
</protein>
<dbReference type="AlphaFoldDB" id="A0A4R2EAZ7"/>
<keyword evidence="3" id="KW-1185">Reference proteome</keyword>
<name>A0A4R2EAZ7_9BACT</name>
<dbReference type="CDD" id="cd07344">
    <property type="entry name" value="M48_yhfN_like"/>
    <property type="match status" value="1"/>
</dbReference>
<comment type="caution">
    <text evidence="2">The sequence shown here is derived from an EMBL/GenBank/DDBJ whole genome shotgun (WGS) entry which is preliminary data.</text>
</comment>
<dbReference type="Pfam" id="PF01863">
    <property type="entry name" value="YgjP-like"/>
    <property type="match status" value="1"/>
</dbReference>
<proteinExistence type="predicted"/>